<dbReference type="PANTHER" id="PTHR37089">
    <property type="entry name" value="PROTEIN U-RELATED"/>
    <property type="match status" value="1"/>
</dbReference>
<dbReference type="InterPro" id="IPR053167">
    <property type="entry name" value="Spore_coat_component"/>
</dbReference>
<gene>
    <name evidence="3" type="ORF">K3177_02370</name>
</gene>
<feature type="signal peptide" evidence="1">
    <location>
        <begin position="1"/>
        <end position="26"/>
    </location>
</feature>
<keyword evidence="4" id="KW-1185">Reference proteome</keyword>
<proteinExistence type="predicted"/>
<dbReference type="Proteomes" id="UP000776651">
    <property type="component" value="Unassembled WGS sequence"/>
</dbReference>
<comment type="caution">
    <text evidence="3">The sequence shown here is derived from an EMBL/GenBank/DDBJ whole genome shotgun (WGS) entry which is preliminary data.</text>
</comment>
<sequence>MALPIRLCPILIGAAALGAAHTPAEARENAADLQVNVAIVDGCTVTTTDVAFGLIIGTRGTLRSTGAVDVQCTANLDFAISMDRGQHSQGINRRMRNATSGAYMRYNLYSDPAYSRRWTDQRAGQVRGNSGSTGSIAFPVYGELTFDGSAVTGRYEDSVTVTVEF</sequence>
<keyword evidence="1" id="KW-0732">Signal</keyword>
<protein>
    <submittedName>
        <fullName evidence="3">Spore coat U domain-containing protein</fullName>
    </submittedName>
</protein>
<dbReference type="Pfam" id="PF05229">
    <property type="entry name" value="SCPU"/>
    <property type="match status" value="1"/>
</dbReference>
<evidence type="ECO:0000313" key="4">
    <source>
        <dbReference type="Proteomes" id="UP000776651"/>
    </source>
</evidence>
<dbReference type="EMBL" id="JAIGNQ010000001">
    <property type="protein sequence ID" value="MBX7487351.1"/>
    <property type="molecule type" value="Genomic_DNA"/>
</dbReference>
<reference evidence="3 4" key="1">
    <citation type="submission" date="2021-08" db="EMBL/GenBank/DDBJ databases">
        <title>Comparative Genomics Analysis of the Genus Qipengyuania Reveals Extensive Genetic Diversity and Metabolic Versatility, Including the Description of Fifteen Novel Species.</title>
        <authorList>
            <person name="Liu Y."/>
        </authorList>
    </citation>
    <scope>NUCLEOTIDE SEQUENCE [LARGE SCALE GENOMIC DNA]</scope>
    <source>
        <strain evidence="3 4">GH25</strain>
    </source>
</reference>
<accession>A0ABS7JBG9</accession>
<evidence type="ECO:0000313" key="3">
    <source>
        <dbReference type="EMBL" id="MBX7487351.1"/>
    </source>
</evidence>
<dbReference type="InterPro" id="IPR007893">
    <property type="entry name" value="Spore_coat_U/FanG"/>
</dbReference>
<dbReference type="SMART" id="SM00972">
    <property type="entry name" value="SCPU"/>
    <property type="match status" value="1"/>
</dbReference>
<evidence type="ECO:0000256" key="1">
    <source>
        <dbReference type="SAM" id="SignalP"/>
    </source>
</evidence>
<feature type="chain" id="PRO_5045560766" evidence="1">
    <location>
        <begin position="27"/>
        <end position="165"/>
    </location>
</feature>
<organism evidence="3 4">
    <name type="scientific">Qipengyuania pacifica</name>
    <dbReference type="NCBI Taxonomy" id="2860199"/>
    <lineage>
        <taxon>Bacteria</taxon>
        <taxon>Pseudomonadati</taxon>
        <taxon>Pseudomonadota</taxon>
        <taxon>Alphaproteobacteria</taxon>
        <taxon>Sphingomonadales</taxon>
        <taxon>Erythrobacteraceae</taxon>
        <taxon>Qipengyuania</taxon>
    </lineage>
</organism>
<dbReference type="RefSeq" id="WP_221596813.1">
    <property type="nucleotide sequence ID" value="NZ_JAIGNQ010000001.1"/>
</dbReference>
<feature type="domain" description="Spore coat protein U/FanG" evidence="2">
    <location>
        <begin position="31"/>
        <end position="162"/>
    </location>
</feature>
<name>A0ABS7JBG9_9SPHN</name>
<evidence type="ECO:0000259" key="2">
    <source>
        <dbReference type="Pfam" id="PF05229"/>
    </source>
</evidence>